<organism evidence="1 2">
    <name type="scientific">Christiangramia flava JLT2011</name>
    <dbReference type="NCBI Taxonomy" id="1229726"/>
    <lineage>
        <taxon>Bacteria</taxon>
        <taxon>Pseudomonadati</taxon>
        <taxon>Bacteroidota</taxon>
        <taxon>Flavobacteriia</taxon>
        <taxon>Flavobacteriales</taxon>
        <taxon>Flavobacteriaceae</taxon>
        <taxon>Christiangramia</taxon>
    </lineage>
</organism>
<dbReference type="AlphaFoldDB" id="A0A1L7I3D1"/>
<dbReference type="GO" id="GO:0016052">
    <property type="term" value="P:carbohydrate catabolic process"/>
    <property type="evidence" value="ECO:0007669"/>
    <property type="project" value="InterPro"/>
</dbReference>
<gene>
    <name evidence="1" type="ORF">GRFL_1404</name>
</gene>
<dbReference type="KEGG" id="gfl:GRFL_1404"/>
<dbReference type="PANTHER" id="PTHR35532:SF5">
    <property type="entry name" value="CARBOHYDRATE-BINDING DOMAIN-CONTAINING PROTEIN"/>
    <property type="match status" value="1"/>
</dbReference>
<evidence type="ECO:0000313" key="2">
    <source>
        <dbReference type="Proteomes" id="UP000186230"/>
    </source>
</evidence>
<dbReference type="GO" id="GO:0030246">
    <property type="term" value="F:carbohydrate binding"/>
    <property type="evidence" value="ECO:0007669"/>
    <property type="project" value="InterPro"/>
</dbReference>
<dbReference type="RefSeq" id="WP_083643933.1">
    <property type="nucleotide sequence ID" value="NZ_AMRU01000019.1"/>
</dbReference>
<dbReference type="Proteomes" id="UP000186230">
    <property type="component" value="Chromosome"/>
</dbReference>
<name>A0A1L7I3D1_9FLAO</name>
<dbReference type="EMBL" id="CP016359">
    <property type="protein sequence ID" value="APU68128.1"/>
    <property type="molecule type" value="Genomic_DNA"/>
</dbReference>
<sequence length="350" mass="41209">MKFPGLFVLLIFLGSIVYSQEGFPRTYVAFRTVDSIKIDGIANEKSWSKVPFTSDFIDIEGEEIPPFRTNVKMLWDEEYLYFYAEMEEPHVWAHLKQRDTVIFYNNDFEIFIDPDGDTFNYMEFEMNALNTVWDLLLTKPYREGGAVIDTWNISGIRTAVHITGSLNDSSDVDQGWSAEIAMPWKVLEENNLSGKTHQENYWKINFSRVNWQFEVSEGKYSRKKTSEGQYLPEYNWVWSPQYVVNMHEPERWGYVYFRDEPAGEVFTFQLPEAESKKRFLYKMYRSQKQYRSIHGQWASELTKLELSEAIILSGYEIKLETHSAGWNILIIDPSSPVRYGIRENGLIFTY</sequence>
<dbReference type="CDD" id="cd09620">
    <property type="entry name" value="CBM9_like_3"/>
    <property type="match status" value="1"/>
</dbReference>
<dbReference type="Gene3D" id="2.60.40.1190">
    <property type="match status" value="1"/>
</dbReference>
<dbReference type="PANTHER" id="PTHR35532">
    <property type="entry name" value="SIMILAR TO POLYHYDROXYALKANOATE DEPOLYMERASE"/>
    <property type="match status" value="1"/>
</dbReference>
<reference evidence="1 2" key="1">
    <citation type="submission" date="2016-07" db="EMBL/GenBank/DDBJ databases">
        <title>Multi-omics approach to identify versatile polysaccharide utilization systems of a marine flavobacterium Gramella flava.</title>
        <authorList>
            <person name="Tang K."/>
        </authorList>
    </citation>
    <scope>NUCLEOTIDE SEQUENCE [LARGE SCALE GENOMIC DNA]</scope>
    <source>
        <strain evidence="1 2">JLT2011</strain>
    </source>
</reference>
<protein>
    <submittedName>
        <fullName evidence="1">Uncharacterized protein</fullName>
    </submittedName>
</protein>
<dbReference type="STRING" id="1229726.GRFL_1404"/>
<proteinExistence type="predicted"/>
<evidence type="ECO:0000313" key="1">
    <source>
        <dbReference type="EMBL" id="APU68128.1"/>
    </source>
</evidence>
<keyword evidence="2" id="KW-1185">Reference proteome</keyword>
<dbReference type="Pfam" id="PF06452">
    <property type="entry name" value="CBM9_1"/>
    <property type="match status" value="1"/>
</dbReference>
<accession>A0A1L7I3D1</accession>
<dbReference type="OrthoDB" id="9786766at2"/>
<dbReference type="SUPFAM" id="SSF49344">
    <property type="entry name" value="CBD9-like"/>
    <property type="match status" value="1"/>
</dbReference>
<dbReference type="InterPro" id="IPR010502">
    <property type="entry name" value="Carb-bd_dom_fam9"/>
</dbReference>
<dbReference type="GO" id="GO:0004553">
    <property type="term" value="F:hydrolase activity, hydrolyzing O-glycosyl compounds"/>
    <property type="evidence" value="ECO:0007669"/>
    <property type="project" value="InterPro"/>
</dbReference>